<reference evidence="2" key="1">
    <citation type="submission" date="2020-12" db="EMBL/GenBank/DDBJ databases">
        <title>Hymenobacter sp.</title>
        <authorList>
            <person name="Kim M.K."/>
        </authorList>
    </citation>
    <scope>NUCLEOTIDE SEQUENCE [LARGE SCALE GENOMIC DNA]</scope>
    <source>
        <strain evidence="2">BT325</strain>
    </source>
</reference>
<dbReference type="EMBL" id="JAELXT010000004">
    <property type="protein sequence ID" value="MBJ6124950.1"/>
    <property type="molecule type" value="Genomic_DNA"/>
</dbReference>
<dbReference type="Proteomes" id="UP000620670">
    <property type="component" value="Unassembled WGS sequence"/>
</dbReference>
<gene>
    <name evidence="1" type="ORF">JAO75_05975</name>
</gene>
<proteinExistence type="predicted"/>
<keyword evidence="2" id="KW-1185">Reference proteome</keyword>
<organism evidence="1 2">
    <name type="scientific">Microvirga splendida</name>
    <dbReference type="NCBI Taxonomy" id="2795727"/>
    <lineage>
        <taxon>Bacteria</taxon>
        <taxon>Pseudomonadati</taxon>
        <taxon>Pseudomonadota</taxon>
        <taxon>Alphaproteobacteria</taxon>
        <taxon>Hyphomicrobiales</taxon>
        <taxon>Methylobacteriaceae</taxon>
        <taxon>Microvirga</taxon>
    </lineage>
</organism>
<comment type="caution">
    <text evidence="1">The sequence shown here is derived from an EMBL/GenBank/DDBJ whole genome shotgun (WGS) entry which is preliminary data.</text>
</comment>
<accession>A0ABS0XYY0</accession>
<sequence>MSASDKAIRISEVLKTGTFPIVELGMNYDDVVSRLVGAYEEDQNETARFLTADDLCLVFRQRVDDRTWALYHIYIYAGSVDQSRIMLPDEFNIDLEELRPEMSLRDFAAFLSTRGVDFEIRDILPDTKWVIQSGNFNCLFTRDGEFRLDSFVFLK</sequence>
<dbReference type="RefSeq" id="WP_199047518.1">
    <property type="nucleotide sequence ID" value="NZ_JAELXT010000004.1"/>
</dbReference>
<protein>
    <submittedName>
        <fullName evidence="1">Uncharacterized protein</fullName>
    </submittedName>
</protein>
<evidence type="ECO:0000313" key="1">
    <source>
        <dbReference type="EMBL" id="MBJ6124950.1"/>
    </source>
</evidence>
<name>A0ABS0XYY0_9HYPH</name>
<evidence type="ECO:0000313" key="2">
    <source>
        <dbReference type="Proteomes" id="UP000620670"/>
    </source>
</evidence>